<proteinExistence type="predicted"/>
<dbReference type="InterPro" id="IPR013341">
    <property type="entry name" value="Mandelate_racemase_N_dom"/>
</dbReference>
<feature type="domain" description="Mandelate racemase/muconate lactonizing enzyme C-terminal" evidence="4">
    <location>
        <begin position="147"/>
        <end position="244"/>
    </location>
</feature>
<dbReference type="GO" id="GO:0016052">
    <property type="term" value="P:carbohydrate catabolic process"/>
    <property type="evidence" value="ECO:0007669"/>
    <property type="project" value="TreeGrafter"/>
</dbReference>
<dbReference type="InterPro" id="IPR029065">
    <property type="entry name" value="Enolase_C-like"/>
</dbReference>
<dbReference type="InterPro" id="IPR046945">
    <property type="entry name" value="RHMD-like"/>
</dbReference>
<organism evidence="5 6">
    <name type="scientific">Rhizobium setariae</name>
    <dbReference type="NCBI Taxonomy" id="2801340"/>
    <lineage>
        <taxon>Bacteria</taxon>
        <taxon>Pseudomonadati</taxon>
        <taxon>Pseudomonadota</taxon>
        <taxon>Alphaproteobacteria</taxon>
        <taxon>Hyphomicrobiales</taxon>
        <taxon>Rhizobiaceae</taxon>
        <taxon>Rhizobium/Agrobacterium group</taxon>
        <taxon>Rhizobium</taxon>
    </lineage>
</organism>
<evidence type="ECO:0000313" key="5">
    <source>
        <dbReference type="EMBL" id="MBL0372435.1"/>
    </source>
</evidence>
<keyword evidence="3" id="KW-0460">Magnesium</keyword>
<dbReference type="Gene3D" id="3.20.20.120">
    <property type="entry name" value="Enolase-like C-terminal domain"/>
    <property type="match status" value="1"/>
</dbReference>
<dbReference type="AlphaFoldDB" id="A0A936YTY0"/>
<dbReference type="Gene3D" id="3.30.390.10">
    <property type="entry name" value="Enolase-like, N-terminal domain"/>
    <property type="match status" value="1"/>
</dbReference>
<dbReference type="SFLD" id="SFLDS00001">
    <property type="entry name" value="Enolase"/>
    <property type="match status" value="1"/>
</dbReference>
<dbReference type="Pfam" id="PF13378">
    <property type="entry name" value="MR_MLE_C"/>
    <property type="match status" value="1"/>
</dbReference>
<dbReference type="InterPro" id="IPR036849">
    <property type="entry name" value="Enolase-like_C_sf"/>
</dbReference>
<dbReference type="PANTHER" id="PTHR13794:SF58">
    <property type="entry name" value="MITOCHONDRIAL ENOLASE SUPERFAMILY MEMBER 1"/>
    <property type="match status" value="1"/>
</dbReference>
<gene>
    <name evidence="5" type="ORF">JJB09_10380</name>
</gene>
<dbReference type="SMART" id="SM00922">
    <property type="entry name" value="MR_MLE"/>
    <property type="match status" value="1"/>
</dbReference>
<dbReference type="RefSeq" id="WP_201657154.1">
    <property type="nucleotide sequence ID" value="NZ_JAEQNC010000005.1"/>
</dbReference>
<accession>A0A936YTY0</accession>
<evidence type="ECO:0000256" key="3">
    <source>
        <dbReference type="ARBA" id="ARBA00022842"/>
    </source>
</evidence>
<name>A0A936YTY0_9HYPH</name>
<dbReference type="SUPFAM" id="SSF54826">
    <property type="entry name" value="Enolase N-terminal domain-like"/>
    <property type="match status" value="1"/>
</dbReference>
<evidence type="ECO:0000256" key="2">
    <source>
        <dbReference type="ARBA" id="ARBA00022723"/>
    </source>
</evidence>
<dbReference type="Proteomes" id="UP000633219">
    <property type="component" value="Unassembled WGS sequence"/>
</dbReference>
<keyword evidence="6" id="KW-1185">Reference proteome</keyword>
<dbReference type="InterPro" id="IPR013342">
    <property type="entry name" value="Mandelate_racemase_C"/>
</dbReference>
<evidence type="ECO:0000256" key="1">
    <source>
        <dbReference type="ARBA" id="ARBA00001946"/>
    </source>
</evidence>
<protein>
    <submittedName>
        <fullName evidence="5">Mandelate racemase/muconate lactonizing enzyme family protein</fullName>
    </submittedName>
</protein>
<comment type="caution">
    <text evidence="5">The sequence shown here is derived from an EMBL/GenBank/DDBJ whole genome shotgun (WGS) entry which is preliminary data.</text>
</comment>
<comment type="cofactor">
    <cofactor evidence="1">
        <name>Mg(2+)</name>
        <dbReference type="ChEBI" id="CHEBI:18420"/>
    </cofactor>
</comment>
<dbReference type="GO" id="GO:0009063">
    <property type="term" value="P:amino acid catabolic process"/>
    <property type="evidence" value="ECO:0007669"/>
    <property type="project" value="InterPro"/>
</dbReference>
<dbReference type="GO" id="GO:0000287">
    <property type="term" value="F:magnesium ion binding"/>
    <property type="evidence" value="ECO:0007669"/>
    <property type="project" value="TreeGrafter"/>
</dbReference>
<dbReference type="SFLD" id="SFLDG00179">
    <property type="entry name" value="mandelate_racemase"/>
    <property type="match status" value="1"/>
</dbReference>
<dbReference type="SUPFAM" id="SSF51604">
    <property type="entry name" value="Enolase C-terminal domain-like"/>
    <property type="match status" value="1"/>
</dbReference>
<dbReference type="GO" id="GO:0016836">
    <property type="term" value="F:hydro-lyase activity"/>
    <property type="evidence" value="ECO:0007669"/>
    <property type="project" value="TreeGrafter"/>
</dbReference>
<keyword evidence="2" id="KW-0479">Metal-binding</keyword>
<dbReference type="CDD" id="cd03316">
    <property type="entry name" value="MR_like"/>
    <property type="match status" value="1"/>
</dbReference>
<evidence type="ECO:0000313" key="6">
    <source>
        <dbReference type="Proteomes" id="UP000633219"/>
    </source>
</evidence>
<evidence type="ECO:0000259" key="4">
    <source>
        <dbReference type="SMART" id="SM00922"/>
    </source>
</evidence>
<dbReference type="InterPro" id="IPR018110">
    <property type="entry name" value="Mandel_Rmase/mucon_lact_enz_CS"/>
</dbReference>
<dbReference type="PROSITE" id="PS00909">
    <property type="entry name" value="MR_MLE_2"/>
    <property type="match status" value="1"/>
</dbReference>
<dbReference type="EMBL" id="JAEQNC010000005">
    <property type="protein sequence ID" value="MBL0372435.1"/>
    <property type="molecule type" value="Genomic_DNA"/>
</dbReference>
<reference evidence="5" key="1">
    <citation type="submission" date="2021-01" db="EMBL/GenBank/DDBJ databases">
        <title>Rhizobium sp. strain KVB221 16S ribosomal RNA gene Genome sequencing and assembly.</title>
        <authorList>
            <person name="Kang M."/>
        </authorList>
    </citation>
    <scope>NUCLEOTIDE SEQUENCE</scope>
    <source>
        <strain evidence="5">KVB221</strain>
    </source>
</reference>
<dbReference type="InterPro" id="IPR029017">
    <property type="entry name" value="Enolase-like_N"/>
</dbReference>
<dbReference type="Pfam" id="PF02746">
    <property type="entry name" value="MR_MLE_N"/>
    <property type="match status" value="1"/>
</dbReference>
<dbReference type="PANTHER" id="PTHR13794">
    <property type="entry name" value="ENOLASE SUPERFAMILY, MANDELATE RACEMASE"/>
    <property type="match status" value="1"/>
</dbReference>
<sequence length="373" mass="40865">MARIEKVELRMVDLVPKVKRTDAIQSFVSQETPIVTITDSDGAVGTGYSYTIGTGGSSVMRLLIDHLAPRIIGQDADQIEAIWHDLEFFTHATTIGAITAIALAAIDTALWDLRAKKFGLPLWKLAGGAKDRCPLYTTEGGWLHIEKQALVDDALAAKAKGFTGSKVKIGKPHGSEDFARLEAVRKAVGDGYEIMTDANQGFRLDEAIRRSSRLRDIDLAWIEEPLAADDIDGHVRLSASTSTPIAVGESLYSIRHFREYMQKGACSIVQVDVGRIGGITPWLKVAHAAEAFDIPVCPHFLMELHVSLACAVPNGKYVEYIPQLDEITGKHMVIEDGHALAPSEPGIGIDWDWDEVKRRSIGEFNAVVTQREI</sequence>